<keyword evidence="9" id="KW-1185">Reference proteome</keyword>
<feature type="transmembrane region" description="Helical" evidence="7">
    <location>
        <begin position="86"/>
        <end position="103"/>
    </location>
</feature>
<keyword evidence="3" id="KW-1003">Cell membrane</keyword>
<feature type="transmembrane region" description="Helical" evidence="7">
    <location>
        <begin position="9"/>
        <end position="28"/>
    </location>
</feature>
<gene>
    <name evidence="8" type="ORF">TTHT_0425</name>
</gene>
<dbReference type="GO" id="GO:0009061">
    <property type="term" value="P:anaerobic respiration"/>
    <property type="evidence" value="ECO:0007669"/>
    <property type="project" value="TreeGrafter"/>
</dbReference>
<dbReference type="PANTHER" id="PTHR30074">
    <property type="entry name" value="FORMATE DEHYDROGENASE, NITRATE-INDUCIBLE, CYTOCHROME B556 FDN SUBUNIT"/>
    <property type="match status" value="1"/>
</dbReference>
<dbReference type="InterPro" id="IPR051817">
    <property type="entry name" value="FDH_cytochrome_b556_subunit"/>
</dbReference>
<dbReference type="GO" id="GO:0005886">
    <property type="term" value="C:plasma membrane"/>
    <property type="evidence" value="ECO:0007669"/>
    <property type="project" value="UniProtKB-SubCell"/>
</dbReference>
<keyword evidence="4 7" id="KW-0812">Transmembrane</keyword>
<comment type="similarity">
    <text evidence="2">Belongs to the NrfD family.</text>
</comment>
<evidence type="ECO:0000313" key="8">
    <source>
        <dbReference type="EMBL" id="BBB32022.1"/>
    </source>
</evidence>
<evidence type="ECO:0000256" key="6">
    <source>
        <dbReference type="ARBA" id="ARBA00023136"/>
    </source>
</evidence>
<feature type="transmembrane region" description="Helical" evidence="7">
    <location>
        <begin position="163"/>
        <end position="189"/>
    </location>
</feature>
<evidence type="ECO:0000256" key="5">
    <source>
        <dbReference type="ARBA" id="ARBA00022989"/>
    </source>
</evidence>
<organism evidence="8 9">
    <name type="scientific">Thermotomaculum hydrothermale</name>
    <dbReference type="NCBI Taxonomy" id="981385"/>
    <lineage>
        <taxon>Bacteria</taxon>
        <taxon>Pseudomonadati</taxon>
        <taxon>Acidobacteriota</taxon>
        <taxon>Holophagae</taxon>
        <taxon>Thermotomaculales</taxon>
        <taxon>Thermotomaculaceae</taxon>
        <taxon>Thermotomaculum</taxon>
    </lineage>
</organism>
<evidence type="ECO:0000256" key="3">
    <source>
        <dbReference type="ARBA" id="ARBA00022475"/>
    </source>
</evidence>
<feature type="transmembrane region" description="Helical" evidence="7">
    <location>
        <begin position="344"/>
        <end position="365"/>
    </location>
</feature>
<dbReference type="Pfam" id="PF03916">
    <property type="entry name" value="NrfD"/>
    <property type="match status" value="1"/>
</dbReference>
<sequence>MKIKGFKITFWRVVAAIILVAGAIATYQRFVYGLGAATNLSDKFPWGLWVGFDVISGVGLAAGGFTITAIVYIFNLKKYHCIVKPTVLTAFLGYSFVGIALLWDLGKYFDIWHPLVFGNHHSPMFELAVCVATYTAVLALEFSSFALGKFKWFRKPVNFLKGIYIVLVILGVLISTLHQSSLGTLFVIVPEKLHPLWYTKLLPVYFFVTAVGAGLGMTIVESYLSWRALGHEAPLDVLANLARGMVVIQLTYFVAYFEGLIVGHKLHYLFDGSFYSFMWWLETLLWTIVPTVIVFKKNWITTRVGVFTAGFSYVLGFLLNRLNVSMTAMEYSLKANYLPSWQEMAVSASFVVVMFIIFGFAVKYFDIFEEEHPYEEQIETT</sequence>
<feature type="transmembrane region" description="Helical" evidence="7">
    <location>
        <begin position="201"/>
        <end position="225"/>
    </location>
</feature>
<evidence type="ECO:0000313" key="9">
    <source>
        <dbReference type="Proteomes" id="UP000595564"/>
    </source>
</evidence>
<dbReference type="AlphaFoldDB" id="A0A7R6PSX4"/>
<feature type="transmembrane region" description="Helical" evidence="7">
    <location>
        <begin position="304"/>
        <end position="324"/>
    </location>
</feature>
<dbReference type="EMBL" id="AP017470">
    <property type="protein sequence ID" value="BBB32022.1"/>
    <property type="molecule type" value="Genomic_DNA"/>
</dbReference>
<reference evidence="8 9" key="1">
    <citation type="journal article" date="2012" name="Extremophiles">
        <title>Thermotomaculum hydrothermale gen. nov., sp. nov., a novel heterotrophic thermophile within the phylum Acidobacteria from a deep-sea hydrothermal vent chimney in the Southern Okinawa Trough.</title>
        <authorList>
            <person name="Izumi H."/>
            <person name="Nunoura T."/>
            <person name="Miyazaki M."/>
            <person name="Mino S."/>
            <person name="Toki T."/>
            <person name="Takai K."/>
            <person name="Sako Y."/>
            <person name="Sawabe T."/>
            <person name="Nakagawa S."/>
        </authorList>
    </citation>
    <scope>NUCLEOTIDE SEQUENCE [LARGE SCALE GENOMIC DNA]</scope>
    <source>
        <strain evidence="8 9">AC55</strain>
    </source>
</reference>
<feature type="transmembrane region" description="Helical" evidence="7">
    <location>
        <begin position="237"/>
        <end position="257"/>
    </location>
</feature>
<protein>
    <recommendedName>
        <fullName evidence="10">Polysulphide reductase NrfD</fullName>
    </recommendedName>
</protein>
<accession>A0A7R6PSX4</accession>
<dbReference type="KEGG" id="thyd:TTHT_0425"/>
<name>A0A7R6PSX4_9BACT</name>
<evidence type="ECO:0000256" key="1">
    <source>
        <dbReference type="ARBA" id="ARBA00004651"/>
    </source>
</evidence>
<keyword evidence="6 7" id="KW-0472">Membrane</keyword>
<evidence type="ECO:0000256" key="7">
    <source>
        <dbReference type="SAM" id="Phobius"/>
    </source>
</evidence>
<evidence type="ECO:0000256" key="4">
    <source>
        <dbReference type="ARBA" id="ARBA00022692"/>
    </source>
</evidence>
<dbReference type="RefSeq" id="WP_201328361.1">
    <property type="nucleotide sequence ID" value="NZ_AP017470.1"/>
</dbReference>
<keyword evidence="5 7" id="KW-1133">Transmembrane helix</keyword>
<evidence type="ECO:0008006" key="10">
    <source>
        <dbReference type="Google" id="ProtNLM"/>
    </source>
</evidence>
<feature type="transmembrane region" description="Helical" evidence="7">
    <location>
        <begin position="277"/>
        <end position="295"/>
    </location>
</feature>
<dbReference type="Proteomes" id="UP000595564">
    <property type="component" value="Chromosome"/>
</dbReference>
<dbReference type="PANTHER" id="PTHR30074:SF4">
    <property type="entry name" value="NI_FE-HYDROGENASE 2 B-TYPE CYTOCHROME SUBUNIT-RELATED"/>
    <property type="match status" value="1"/>
</dbReference>
<evidence type="ECO:0000256" key="2">
    <source>
        <dbReference type="ARBA" id="ARBA00008929"/>
    </source>
</evidence>
<feature type="transmembrane region" description="Helical" evidence="7">
    <location>
        <begin position="123"/>
        <end position="142"/>
    </location>
</feature>
<comment type="subcellular location">
    <subcellularLocation>
        <location evidence="1">Cell membrane</location>
        <topology evidence="1">Multi-pass membrane protein</topology>
    </subcellularLocation>
</comment>
<feature type="transmembrane region" description="Helical" evidence="7">
    <location>
        <begin position="48"/>
        <end position="74"/>
    </location>
</feature>
<dbReference type="InterPro" id="IPR005614">
    <property type="entry name" value="NrfD-like"/>
</dbReference>
<proteinExistence type="inferred from homology"/>